<reference evidence="5 6" key="1">
    <citation type="submission" date="2020-08" db="EMBL/GenBank/DDBJ databases">
        <title>Genomic Encyclopedia of Type Strains, Phase IV (KMG-IV): sequencing the most valuable type-strain genomes for metagenomic binning, comparative biology and taxonomic classification.</title>
        <authorList>
            <person name="Goeker M."/>
        </authorList>
    </citation>
    <scope>NUCLEOTIDE SEQUENCE [LARGE SCALE GENOMIC DNA]</scope>
    <source>
        <strain evidence="5 6">DSM 23447</strain>
    </source>
</reference>
<dbReference type="PANTHER" id="PTHR43863">
    <property type="entry name" value="HYDROLASE, PUTATIVE (AFU_ORTHOLOGUE AFUA_1G03140)-RELATED"/>
    <property type="match status" value="1"/>
</dbReference>
<feature type="domain" description="Glycoside hydrolase family 31 TIM barrel" evidence="3">
    <location>
        <begin position="520"/>
        <end position="866"/>
    </location>
</feature>
<dbReference type="RefSeq" id="WP_183310300.1">
    <property type="nucleotide sequence ID" value="NZ_JACIEW010000002.1"/>
</dbReference>
<proteinExistence type="inferred from homology"/>
<protein>
    <submittedName>
        <fullName evidence="5">Alpha-glucosidase (Family GH31 glycosyl hydrolase)</fullName>
    </submittedName>
</protein>
<dbReference type="InterPro" id="IPR017853">
    <property type="entry name" value="GH"/>
</dbReference>
<evidence type="ECO:0000256" key="1">
    <source>
        <dbReference type="ARBA" id="ARBA00007806"/>
    </source>
</evidence>
<gene>
    <name evidence="5" type="ORF">GGR20_001188</name>
</gene>
<dbReference type="AlphaFoldDB" id="A0A7W6NB30"/>
<dbReference type="SUPFAM" id="SSF74650">
    <property type="entry name" value="Galactose mutarotase-like"/>
    <property type="match status" value="1"/>
</dbReference>
<dbReference type="Gene3D" id="2.60.40.1760">
    <property type="entry name" value="glycosyl hydrolase (family 31)"/>
    <property type="match status" value="1"/>
</dbReference>
<sequence length="1065" mass="117576">MTALLTDPGLGWLLDALDTSPAEEDTEKRLQSADPEIAGPAAYWALCAGWKVPKSTLSTIASALAQELDGAANRPCPLWLLALWAAVLRLADRQAESTRHASLLARVKNQAYLNFTRGGTLMADSHKSGLDYSIVLASVPFGLFEPEDLALVAAINEMTADGRQMSADERMMLAWYYSEQGSYARSRALLGASPEARLGNVVRRTLGKHGQLADSFIRHQPMGNGNRYEPLYEERFPKLVTDRDGVSLFVRAAPLGPDKPVVLHLGDDILPGVLEAEGWRFDLPPYPAGTLVRYRFGFADGPPHDEHFAYEVLVSRIAGPIIGVTAEAERLSFATATATISASLRNGQPRLRVTPGGGEASDLSPKQWVLGPARFALEETGRLRITLGRASLTLDHLGWLEDATGTVLELDARLGTPNCGIFGLGERYNALDQWGQHVDQFVYNQYKNQGLRTYIPMPVFYTDADFGLWLATDSYSWFDFGRSAPNTVALGVEADSLDLALLSGTIAEQITQFIDQTGTPANVPDWALGPWMSSNNWDNQREVEKQLALTREHGIPATVLVIEAWSDEATFYIFNDASYALRPGSEAFSYADFTFPEWGRWPDPESMIDALHAEGIKLILWQIPVIKHVASLDHPQKNRDETHFLERGYGVRHPDGTPLRLPEGWFKDALLMDFTHEEGRKWWFDKRRYLLELGVDGFKTDGGEMVWGQDLVFADGSSGLEQRNRYPGDYVSAYYQFAQANGGITFSRAGYTGAQTYPAHWAGDERSTWDAFKRSMLAGLSAGMSGIIFWGWDMAGFSGEVPSAELYVRSAQMAAFCPIMQYHAESKAEFNQDRTPWNIAERSGDPRALTLYAFYARLRMALLPYFVAEAAHCVAARTPLMRPMLLDHADDPAACRLWDQYRLGRDLLVAPVITEGATERQVYLPDGRWWHLLEERWYTGGTSVQVQAPLGSIPVFVRDGALVPLAFTGEPRIGAPLPAGLVSPDYLALLLVAKGAMSAEVQLHGWHVRVSRAVDGALDIRTTGAGPKLIMVLCDPSKEARLNGETIPLEPKVILGKPLPTVALG</sequence>
<evidence type="ECO:0000259" key="4">
    <source>
        <dbReference type="Pfam" id="PF21365"/>
    </source>
</evidence>
<dbReference type="Gene3D" id="3.20.20.80">
    <property type="entry name" value="Glycosidases"/>
    <property type="match status" value="1"/>
</dbReference>
<evidence type="ECO:0000259" key="3">
    <source>
        <dbReference type="Pfam" id="PF01055"/>
    </source>
</evidence>
<dbReference type="PANTHER" id="PTHR43863:SF2">
    <property type="entry name" value="MALTASE-GLUCOAMYLASE"/>
    <property type="match status" value="1"/>
</dbReference>
<evidence type="ECO:0000313" key="5">
    <source>
        <dbReference type="EMBL" id="MBB4051552.1"/>
    </source>
</evidence>
<dbReference type="InterPro" id="IPR013783">
    <property type="entry name" value="Ig-like_fold"/>
</dbReference>
<dbReference type="CDD" id="cd14752">
    <property type="entry name" value="GH31_N"/>
    <property type="match status" value="1"/>
</dbReference>
<dbReference type="SUPFAM" id="SSF51445">
    <property type="entry name" value="(Trans)glycosidases"/>
    <property type="match status" value="1"/>
</dbReference>
<organism evidence="5 6">
    <name type="scientific">Devosia subaequoris</name>
    <dbReference type="NCBI Taxonomy" id="395930"/>
    <lineage>
        <taxon>Bacteria</taxon>
        <taxon>Pseudomonadati</taxon>
        <taxon>Pseudomonadota</taxon>
        <taxon>Alphaproteobacteria</taxon>
        <taxon>Hyphomicrobiales</taxon>
        <taxon>Devosiaceae</taxon>
        <taxon>Devosia</taxon>
    </lineage>
</organism>
<dbReference type="GO" id="GO:0005975">
    <property type="term" value="P:carbohydrate metabolic process"/>
    <property type="evidence" value="ECO:0007669"/>
    <property type="project" value="InterPro"/>
</dbReference>
<name>A0A7W6NB30_9HYPH</name>
<dbReference type="Gene3D" id="2.60.40.1180">
    <property type="entry name" value="Golgi alpha-mannosidase II"/>
    <property type="match status" value="1"/>
</dbReference>
<dbReference type="InterPro" id="IPR011013">
    <property type="entry name" value="Gal_mutarotase_sf_dom"/>
</dbReference>
<dbReference type="InterPro" id="IPR051816">
    <property type="entry name" value="Glycosyl_Hydrolase_31"/>
</dbReference>
<dbReference type="CDD" id="cd06597">
    <property type="entry name" value="GH31_transferase_CtsY"/>
    <property type="match status" value="1"/>
</dbReference>
<keyword evidence="2" id="KW-0326">Glycosidase</keyword>
<feature type="domain" description="Glycosyl hydrolase family 31 C-terminal" evidence="4">
    <location>
        <begin position="878"/>
        <end position="962"/>
    </location>
</feature>
<dbReference type="GO" id="GO:0030246">
    <property type="term" value="F:carbohydrate binding"/>
    <property type="evidence" value="ECO:0007669"/>
    <property type="project" value="InterPro"/>
</dbReference>
<dbReference type="InterPro" id="IPR048395">
    <property type="entry name" value="Glyco_hydro_31_C"/>
</dbReference>
<dbReference type="Pfam" id="PF21365">
    <property type="entry name" value="Glyco_hydro_31_3rd"/>
    <property type="match status" value="1"/>
</dbReference>
<dbReference type="Proteomes" id="UP000547011">
    <property type="component" value="Unassembled WGS sequence"/>
</dbReference>
<dbReference type="SUPFAM" id="SSF51011">
    <property type="entry name" value="Glycosyl hydrolase domain"/>
    <property type="match status" value="1"/>
</dbReference>
<accession>A0A7W6NB30</accession>
<dbReference type="EMBL" id="JACIEW010000002">
    <property type="protein sequence ID" value="MBB4051552.1"/>
    <property type="molecule type" value="Genomic_DNA"/>
</dbReference>
<dbReference type="InterPro" id="IPR013780">
    <property type="entry name" value="Glyco_hydro_b"/>
</dbReference>
<evidence type="ECO:0000313" key="6">
    <source>
        <dbReference type="Proteomes" id="UP000547011"/>
    </source>
</evidence>
<dbReference type="GO" id="GO:0004553">
    <property type="term" value="F:hydrolase activity, hydrolyzing O-glycosyl compounds"/>
    <property type="evidence" value="ECO:0007669"/>
    <property type="project" value="InterPro"/>
</dbReference>
<keyword evidence="2 5" id="KW-0378">Hydrolase</keyword>
<dbReference type="Gene3D" id="2.60.40.10">
    <property type="entry name" value="Immunoglobulins"/>
    <property type="match status" value="1"/>
</dbReference>
<dbReference type="InterPro" id="IPR000322">
    <property type="entry name" value="Glyco_hydro_31_TIM"/>
</dbReference>
<dbReference type="Pfam" id="PF01055">
    <property type="entry name" value="Glyco_hydro_31_2nd"/>
    <property type="match status" value="1"/>
</dbReference>
<keyword evidence="6" id="KW-1185">Reference proteome</keyword>
<comment type="similarity">
    <text evidence="1 2">Belongs to the glycosyl hydrolase 31 family.</text>
</comment>
<evidence type="ECO:0000256" key="2">
    <source>
        <dbReference type="RuleBase" id="RU361185"/>
    </source>
</evidence>
<comment type="caution">
    <text evidence="5">The sequence shown here is derived from an EMBL/GenBank/DDBJ whole genome shotgun (WGS) entry which is preliminary data.</text>
</comment>